<dbReference type="GO" id="GO:0000724">
    <property type="term" value="P:double-strand break repair via homologous recombination"/>
    <property type="evidence" value="ECO:0007669"/>
    <property type="project" value="TreeGrafter"/>
</dbReference>
<evidence type="ECO:0000256" key="10">
    <source>
        <dbReference type="ARBA" id="ARBA00023242"/>
    </source>
</evidence>
<evidence type="ECO:0000256" key="9">
    <source>
        <dbReference type="ARBA" id="ARBA00023235"/>
    </source>
</evidence>
<evidence type="ECO:0000256" key="7">
    <source>
        <dbReference type="ARBA" id="ARBA00022840"/>
    </source>
</evidence>
<dbReference type="Gene3D" id="3.40.50.300">
    <property type="entry name" value="P-loop containing nucleotide triphosphate hydrolases"/>
    <property type="match status" value="2"/>
</dbReference>
<dbReference type="SMART" id="SM00487">
    <property type="entry name" value="DEXDc"/>
    <property type="match status" value="1"/>
</dbReference>
<dbReference type="PROSITE" id="PS00690">
    <property type="entry name" value="DEAH_ATP_HELICASE"/>
    <property type="match status" value="1"/>
</dbReference>
<sequence length="826" mass="94822">MLSSVLKSVFGYDDFKSDIQKRATTAVYEGKQDVYVCMPTGSGKSLCFQLPAIMKKDKVAIVFSPLLALMKNQVDFLVNKKIKAVSLNSNTSTKDRNAIMKELSSKSPQIKLLYITPEMGAQKHFQELIIKLQKAKAISYFVVDEAHCLSQWGHDFRPSYRQLGVFKKLCPDIPIIALTATAAKEVVVDILKTLNMKNILRFSIPVFRPNLYYDVWFLDVLDKPFDHLKHFIVEALGPLNDSVPKDKRNCGIIYCRKKEATEIIANKLNMSNIPTLAYHAGLKNQERNEVQNKWTMGEVSVIAATCSFGMGVDKPTVRFVVHWTVPQNIAAYYQESGRAGRDGNPAFCRVYFSNEEFGVISFLIKEEHSQKKTEFAQVQWKNFEKSVSYCLETKCRHSVFSKYFGDSPPACKNRCDVCKNKDIVQARISQFEMCRSRLGRYSNKSSSSGDGFAFSKYDDMTDYQETCVPREKLIADAKRETKELIEKQFALRRNNNRNEEVKKKNNEDAKQANVRAAESTDIKIKGLTVQLREYFYDKLKTVLHENYKCTSEKIGRDFQEKDMHNIAYQLEYNMLCSTRLLNKYKFEMSKLISSIRKSDTIHEALMEYNINYEDYSQTTASKAVPTNLNDGQNKLKNNDIKKKENSKQCRVMSYLQGKSSNNSHDTAFKSALEIKNSNQVEVSKKDESNKNYNATYIDNEIKTMMTDHEEKETIIKDHNVAFVSARIINENNVQTAKKKVHSVPKTSIKEKKVNKNVITKKKIYEYLSTSKSSTSKDTTKEIKLDNKSETLSNNEKLINEVKVHKGTNKRKVIDSSDKTRIKKRKN</sequence>
<dbReference type="InterPro" id="IPR027417">
    <property type="entry name" value="P-loop_NTPase"/>
</dbReference>
<keyword evidence="6 13" id="KW-0347">Helicase</keyword>
<keyword evidence="8" id="KW-0238">DNA-binding</keyword>
<keyword evidence="3" id="KW-0479">Metal-binding</keyword>
<dbReference type="SUPFAM" id="SSF52540">
    <property type="entry name" value="P-loop containing nucleoside triphosphate hydrolases"/>
    <property type="match status" value="1"/>
</dbReference>
<dbReference type="PANTHER" id="PTHR13710:SF152">
    <property type="entry name" value="ATP-DEPENDENT DNA HELICASE Q5"/>
    <property type="match status" value="1"/>
</dbReference>
<organism evidence="16 17">
    <name type="scientific">Vespula vulgaris</name>
    <name type="common">Yellow jacket</name>
    <name type="synonym">Wasp</name>
    <dbReference type="NCBI Taxonomy" id="7454"/>
    <lineage>
        <taxon>Eukaryota</taxon>
        <taxon>Metazoa</taxon>
        <taxon>Ecdysozoa</taxon>
        <taxon>Arthropoda</taxon>
        <taxon>Hexapoda</taxon>
        <taxon>Insecta</taxon>
        <taxon>Pterygota</taxon>
        <taxon>Neoptera</taxon>
        <taxon>Endopterygota</taxon>
        <taxon>Hymenoptera</taxon>
        <taxon>Apocrita</taxon>
        <taxon>Aculeata</taxon>
        <taxon>Vespoidea</taxon>
        <taxon>Vespidae</taxon>
        <taxon>Vespinae</taxon>
        <taxon>Vespula</taxon>
    </lineage>
</organism>
<dbReference type="InterPro" id="IPR001650">
    <property type="entry name" value="Helicase_C-like"/>
</dbReference>
<dbReference type="GO" id="GO:0005634">
    <property type="term" value="C:nucleus"/>
    <property type="evidence" value="ECO:0007669"/>
    <property type="project" value="UniProtKB-SubCell"/>
</dbReference>
<evidence type="ECO:0000256" key="13">
    <source>
        <dbReference type="RuleBase" id="RU364117"/>
    </source>
</evidence>
<dbReference type="GO" id="GO:0003677">
    <property type="term" value="F:DNA binding"/>
    <property type="evidence" value="ECO:0007669"/>
    <property type="project" value="UniProtKB-KW"/>
</dbReference>
<keyword evidence="5 13" id="KW-0378">Hydrolase</keyword>
<comment type="similarity">
    <text evidence="2 13">Belongs to the helicase family. RecQ subfamily.</text>
</comment>
<feature type="domain" description="Helicase ATP-binding" evidence="14">
    <location>
        <begin position="25"/>
        <end position="200"/>
    </location>
</feature>
<dbReference type="GO" id="GO:0016787">
    <property type="term" value="F:hydrolase activity"/>
    <property type="evidence" value="ECO:0007669"/>
    <property type="project" value="UniProtKB-KW"/>
</dbReference>
<dbReference type="EC" id="5.6.2.4" evidence="13"/>
<dbReference type="CDD" id="cd17920">
    <property type="entry name" value="DEXHc_RecQ"/>
    <property type="match status" value="1"/>
</dbReference>
<dbReference type="GO" id="GO:0043138">
    <property type="term" value="F:3'-5' DNA helicase activity"/>
    <property type="evidence" value="ECO:0007669"/>
    <property type="project" value="UniProtKB-EC"/>
</dbReference>
<evidence type="ECO:0000256" key="4">
    <source>
        <dbReference type="ARBA" id="ARBA00022741"/>
    </source>
</evidence>
<dbReference type="GO" id="GO:0005737">
    <property type="term" value="C:cytoplasm"/>
    <property type="evidence" value="ECO:0007669"/>
    <property type="project" value="TreeGrafter"/>
</dbReference>
<feature type="domain" description="Helicase C-terminal" evidence="15">
    <location>
        <begin position="238"/>
        <end position="384"/>
    </location>
</feature>
<dbReference type="GO" id="GO:0005694">
    <property type="term" value="C:chromosome"/>
    <property type="evidence" value="ECO:0007669"/>
    <property type="project" value="TreeGrafter"/>
</dbReference>
<evidence type="ECO:0000313" key="16">
    <source>
        <dbReference type="EMBL" id="KAF7385164.1"/>
    </source>
</evidence>
<evidence type="ECO:0000256" key="12">
    <source>
        <dbReference type="ARBA" id="ARBA00049360"/>
    </source>
</evidence>
<keyword evidence="9" id="KW-0413">Isomerase</keyword>
<dbReference type="GO" id="GO:0009378">
    <property type="term" value="F:four-way junction helicase activity"/>
    <property type="evidence" value="ECO:0007669"/>
    <property type="project" value="TreeGrafter"/>
</dbReference>
<dbReference type="Proteomes" id="UP000614350">
    <property type="component" value="Unassembled WGS sequence"/>
</dbReference>
<dbReference type="NCBIfam" id="TIGR00614">
    <property type="entry name" value="recQ_fam"/>
    <property type="match status" value="1"/>
</dbReference>
<dbReference type="FunFam" id="3.40.50.300:FF:000444">
    <property type="entry name" value="ATP-dependent DNA helicase"/>
    <property type="match status" value="1"/>
</dbReference>
<evidence type="ECO:0000313" key="17">
    <source>
        <dbReference type="Proteomes" id="UP000614350"/>
    </source>
</evidence>
<evidence type="ECO:0000256" key="8">
    <source>
        <dbReference type="ARBA" id="ARBA00023125"/>
    </source>
</evidence>
<evidence type="ECO:0000259" key="14">
    <source>
        <dbReference type="PROSITE" id="PS51192"/>
    </source>
</evidence>
<keyword evidence="7 13" id="KW-0067">ATP-binding</keyword>
<evidence type="ECO:0000256" key="11">
    <source>
        <dbReference type="ARBA" id="ARBA00034617"/>
    </source>
</evidence>
<dbReference type="PANTHER" id="PTHR13710">
    <property type="entry name" value="DNA HELICASE RECQ FAMILY MEMBER"/>
    <property type="match status" value="1"/>
</dbReference>
<reference evidence="16" key="1">
    <citation type="journal article" date="2020" name="G3 (Bethesda)">
        <title>High-Quality Assemblies for Three Invasive Social Wasps from the &lt;i&gt;Vespula&lt;/i&gt; Genus.</title>
        <authorList>
            <person name="Harrop T.W.R."/>
            <person name="Guhlin J."/>
            <person name="McLaughlin G.M."/>
            <person name="Permina E."/>
            <person name="Stockwell P."/>
            <person name="Gilligan J."/>
            <person name="Le Lec M.F."/>
            <person name="Gruber M.A.M."/>
            <person name="Quinn O."/>
            <person name="Lovegrove M."/>
            <person name="Duncan E.J."/>
            <person name="Remnant E.J."/>
            <person name="Van Eeckhoven J."/>
            <person name="Graham B."/>
            <person name="Knapp R.A."/>
            <person name="Langford K.W."/>
            <person name="Kronenberg Z."/>
            <person name="Press M.O."/>
            <person name="Eacker S.M."/>
            <person name="Wilson-Rankin E.E."/>
            <person name="Purcell J."/>
            <person name="Lester P.J."/>
            <person name="Dearden P.K."/>
        </authorList>
    </citation>
    <scope>NUCLEOTIDE SEQUENCE</scope>
    <source>
        <strain evidence="16">Marl-1</strain>
    </source>
</reference>
<protein>
    <recommendedName>
        <fullName evidence="13">ATP-dependent DNA helicase</fullName>
        <ecNumber evidence="13">5.6.2.4</ecNumber>
    </recommendedName>
</protein>
<dbReference type="EMBL" id="JACSEA010000015">
    <property type="protein sequence ID" value="KAF7385164.1"/>
    <property type="molecule type" value="Genomic_DNA"/>
</dbReference>
<proteinExistence type="inferred from homology"/>
<dbReference type="Pfam" id="PF16124">
    <property type="entry name" value="RecQ_Zn_bind"/>
    <property type="match status" value="1"/>
</dbReference>
<comment type="catalytic activity">
    <reaction evidence="12 13">
        <text>ATP + H2O = ADP + phosphate + H(+)</text>
        <dbReference type="Rhea" id="RHEA:13065"/>
        <dbReference type="ChEBI" id="CHEBI:15377"/>
        <dbReference type="ChEBI" id="CHEBI:15378"/>
        <dbReference type="ChEBI" id="CHEBI:30616"/>
        <dbReference type="ChEBI" id="CHEBI:43474"/>
        <dbReference type="ChEBI" id="CHEBI:456216"/>
    </reaction>
</comment>
<dbReference type="InterPro" id="IPR011545">
    <property type="entry name" value="DEAD/DEAH_box_helicase_dom"/>
</dbReference>
<dbReference type="InterPro" id="IPR032284">
    <property type="entry name" value="RecQ_Zn-bd"/>
</dbReference>
<comment type="catalytic activity">
    <reaction evidence="11 13">
        <text>Couples ATP hydrolysis with the unwinding of duplex DNA by translocating in the 3'-5' direction.</text>
        <dbReference type="EC" id="5.6.2.4"/>
    </reaction>
</comment>
<evidence type="ECO:0000256" key="2">
    <source>
        <dbReference type="ARBA" id="ARBA00005446"/>
    </source>
</evidence>
<keyword evidence="4 13" id="KW-0547">Nucleotide-binding</keyword>
<accession>A0A834JB65</accession>
<dbReference type="Pfam" id="PF00271">
    <property type="entry name" value="Helicase_C"/>
    <property type="match status" value="1"/>
</dbReference>
<dbReference type="SMART" id="SM00490">
    <property type="entry name" value="HELICc"/>
    <property type="match status" value="1"/>
</dbReference>
<evidence type="ECO:0000256" key="1">
    <source>
        <dbReference type="ARBA" id="ARBA00004123"/>
    </source>
</evidence>
<comment type="caution">
    <text evidence="16">The sequence shown here is derived from an EMBL/GenBank/DDBJ whole genome shotgun (WGS) entry which is preliminary data.</text>
</comment>
<dbReference type="PROSITE" id="PS51194">
    <property type="entry name" value="HELICASE_CTER"/>
    <property type="match status" value="1"/>
</dbReference>
<comment type="subcellular location">
    <subcellularLocation>
        <location evidence="1 13">Nucleus</location>
    </subcellularLocation>
</comment>
<keyword evidence="17" id="KW-1185">Reference proteome</keyword>
<evidence type="ECO:0000256" key="6">
    <source>
        <dbReference type="ARBA" id="ARBA00022806"/>
    </source>
</evidence>
<dbReference type="GO" id="GO:0046872">
    <property type="term" value="F:metal ion binding"/>
    <property type="evidence" value="ECO:0007669"/>
    <property type="project" value="UniProtKB-KW"/>
</dbReference>
<dbReference type="InterPro" id="IPR002464">
    <property type="entry name" value="DNA/RNA_helicase_DEAH_CS"/>
</dbReference>
<dbReference type="PROSITE" id="PS51192">
    <property type="entry name" value="HELICASE_ATP_BIND_1"/>
    <property type="match status" value="1"/>
</dbReference>
<name>A0A834JB65_VESVU</name>
<dbReference type="GO" id="GO:0005524">
    <property type="term" value="F:ATP binding"/>
    <property type="evidence" value="ECO:0007669"/>
    <property type="project" value="UniProtKB-KW"/>
</dbReference>
<dbReference type="AlphaFoldDB" id="A0A834JB65"/>
<evidence type="ECO:0000259" key="15">
    <source>
        <dbReference type="PROSITE" id="PS51194"/>
    </source>
</evidence>
<dbReference type="Pfam" id="PF00270">
    <property type="entry name" value="DEAD"/>
    <property type="match status" value="1"/>
</dbReference>
<keyword evidence="10 13" id="KW-0539">Nucleus</keyword>
<dbReference type="InterPro" id="IPR004589">
    <property type="entry name" value="DNA_helicase_ATP-dep_RecQ"/>
</dbReference>
<evidence type="ECO:0000256" key="3">
    <source>
        <dbReference type="ARBA" id="ARBA00022723"/>
    </source>
</evidence>
<gene>
    <name evidence="16" type="ORF">HZH66_012250</name>
</gene>
<dbReference type="InterPro" id="IPR014001">
    <property type="entry name" value="Helicase_ATP-bd"/>
</dbReference>
<evidence type="ECO:0000256" key="5">
    <source>
        <dbReference type="ARBA" id="ARBA00022801"/>
    </source>
</evidence>